<name>A0A3D2X6D9_9FIRM</name>
<protein>
    <recommendedName>
        <fullName evidence="4">ROK family protein</fullName>
    </recommendedName>
</protein>
<dbReference type="Gene3D" id="3.30.420.40">
    <property type="match status" value="2"/>
</dbReference>
<dbReference type="PANTHER" id="PTHR18964:SF165">
    <property type="entry name" value="BETA-GLUCOSIDE KINASE"/>
    <property type="match status" value="1"/>
</dbReference>
<dbReference type="InterPro" id="IPR043129">
    <property type="entry name" value="ATPase_NBD"/>
</dbReference>
<evidence type="ECO:0000313" key="2">
    <source>
        <dbReference type="EMBL" id="HCL02556.1"/>
    </source>
</evidence>
<dbReference type="AlphaFoldDB" id="A0A3D2X6D9"/>
<accession>A0A3D2X6D9</accession>
<dbReference type="CDD" id="cd24068">
    <property type="entry name" value="ASKHA_NBD_ROK_FnNanK-like"/>
    <property type="match status" value="1"/>
</dbReference>
<dbReference type="EMBL" id="DPVV01000296">
    <property type="protein sequence ID" value="HCL02556.1"/>
    <property type="molecule type" value="Genomic_DNA"/>
</dbReference>
<dbReference type="PANTHER" id="PTHR18964">
    <property type="entry name" value="ROK (REPRESSOR, ORF, KINASE) FAMILY"/>
    <property type="match status" value="1"/>
</dbReference>
<dbReference type="InterPro" id="IPR000600">
    <property type="entry name" value="ROK"/>
</dbReference>
<organism evidence="2 3">
    <name type="scientific">Lachnoclostridium phytofermentans</name>
    <dbReference type="NCBI Taxonomy" id="66219"/>
    <lineage>
        <taxon>Bacteria</taxon>
        <taxon>Bacillati</taxon>
        <taxon>Bacillota</taxon>
        <taxon>Clostridia</taxon>
        <taxon>Lachnospirales</taxon>
        <taxon>Lachnospiraceae</taxon>
    </lineage>
</organism>
<evidence type="ECO:0000313" key="3">
    <source>
        <dbReference type="Proteomes" id="UP000262969"/>
    </source>
</evidence>
<dbReference type="Pfam" id="PF00480">
    <property type="entry name" value="ROK"/>
    <property type="match status" value="1"/>
</dbReference>
<dbReference type="SUPFAM" id="SSF53067">
    <property type="entry name" value="Actin-like ATPase domain"/>
    <property type="match status" value="1"/>
</dbReference>
<comment type="similarity">
    <text evidence="1">Belongs to the ROK (NagC/XylR) family.</text>
</comment>
<evidence type="ECO:0008006" key="4">
    <source>
        <dbReference type="Google" id="ProtNLM"/>
    </source>
</evidence>
<proteinExistence type="inferred from homology"/>
<evidence type="ECO:0000256" key="1">
    <source>
        <dbReference type="ARBA" id="ARBA00006479"/>
    </source>
</evidence>
<dbReference type="Proteomes" id="UP000262969">
    <property type="component" value="Unassembled WGS sequence"/>
</dbReference>
<reference evidence="2 3" key="1">
    <citation type="journal article" date="2018" name="Nat. Biotechnol.">
        <title>A standardized bacterial taxonomy based on genome phylogeny substantially revises the tree of life.</title>
        <authorList>
            <person name="Parks D.H."/>
            <person name="Chuvochina M."/>
            <person name="Waite D.W."/>
            <person name="Rinke C."/>
            <person name="Skarshewski A."/>
            <person name="Chaumeil P.A."/>
            <person name="Hugenholtz P."/>
        </authorList>
    </citation>
    <scope>NUCLEOTIDE SEQUENCE [LARGE SCALE GENOMIC DNA]</scope>
    <source>
        <strain evidence="2">UBA11728</strain>
    </source>
</reference>
<sequence length="292" mass="32745">MILKKYLTMDIGGTFIKYSIMDEDFHEEHPKSVPTERDPEQFLKQLLLIIAENTEPIDGIAISMGGFIDPETGLNTDYSVGANFTRYNLKEKLYELTGYRVAVENDSNCAALAELHLGAGRDCKDFCMVTVGTGIGGAIIHNRELFRGRNFKAGEFGFSLIGKETKDSKWNYKAAAATSTLVRRVSEALGQKVDGIYIFDHLDQQIIREIYEEWLEDLAIVIGNLAVCMDPEKVIIGGAISIRERFINDLKNRVYDIHQHLDKYTKIEACTLGNNAGKIGALLQFFTLYGNI</sequence>
<gene>
    <name evidence="2" type="ORF">DHW61_09095</name>
</gene>
<comment type="caution">
    <text evidence="2">The sequence shown here is derived from an EMBL/GenBank/DDBJ whole genome shotgun (WGS) entry which is preliminary data.</text>
</comment>